<feature type="compositionally biased region" description="Basic residues" evidence="1">
    <location>
        <begin position="138"/>
        <end position="150"/>
    </location>
</feature>
<protein>
    <submittedName>
        <fullName evidence="2">Uncharacterized protein</fullName>
    </submittedName>
</protein>
<dbReference type="EMBL" id="JAFNEN010000519">
    <property type="protein sequence ID" value="KAG8181369.1"/>
    <property type="molecule type" value="Genomic_DNA"/>
</dbReference>
<feature type="region of interest" description="Disordered" evidence="1">
    <location>
        <begin position="98"/>
        <end position="156"/>
    </location>
</feature>
<proteinExistence type="predicted"/>
<dbReference type="InterPro" id="IPR052852">
    <property type="entry name" value="SSU_Processome_Comp"/>
</dbReference>
<keyword evidence="3" id="KW-1185">Reference proteome</keyword>
<evidence type="ECO:0000313" key="3">
    <source>
        <dbReference type="Proteomes" id="UP000827092"/>
    </source>
</evidence>
<name>A0AAV6UB21_9ARAC</name>
<feature type="compositionally biased region" description="Basic residues" evidence="1">
    <location>
        <begin position="114"/>
        <end position="124"/>
    </location>
</feature>
<accession>A0AAV6UB21</accession>
<gene>
    <name evidence="2" type="ORF">JTE90_008840</name>
</gene>
<reference evidence="2 3" key="1">
    <citation type="journal article" date="2022" name="Nat. Ecol. Evol.">
        <title>A masculinizing supergene underlies an exaggerated male reproductive morph in a spider.</title>
        <authorList>
            <person name="Hendrickx F."/>
            <person name="De Corte Z."/>
            <person name="Sonet G."/>
            <person name="Van Belleghem S.M."/>
            <person name="Kostlbacher S."/>
            <person name="Vangestel C."/>
        </authorList>
    </citation>
    <scope>NUCLEOTIDE SEQUENCE [LARGE SCALE GENOMIC DNA]</scope>
    <source>
        <strain evidence="2">W744_W776</strain>
    </source>
</reference>
<dbReference type="Pfam" id="PF15375">
    <property type="entry name" value="FSAF1"/>
    <property type="match status" value="1"/>
</dbReference>
<dbReference type="Proteomes" id="UP000827092">
    <property type="component" value="Unassembled WGS sequence"/>
</dbReference>
<dbReference type="AlphaFoldDB" id="A0AAV6UB21"/>
<comment type="caution">
    <text evidence="2">The sequence shown here is derived from an EMBL/GenBank/DDBJ whole genome shotgun (WGS) entry which is preliminary data.</text>
</comment>
<evidence type="ECO:0000256" key="1">
    <source>
        <dbReference type="SAM" id="MobiDB-lite"/>
    </source>
</evidence>
<evidence type="ECO:0000313" key="2">
    <source>
        <dbReference type="EMBL" id="KAG8181369.1"/>
    </source>
</evidence>
<dbReference type="InterPro" id="IPR027973">
    <property type="entry name" value="FSAF1-like"/>
</dbReference>
<sequence length="156" mass="18285">MENVEIIRFNERFCGRKVIKQKPVQENEDFTNSSDGATKNKIFNIKHARYEVMRFAVNGFDKEKQKNSKIAMAIRLGAKPPKKEYVNYKVLMEQKLKDKEKKTEQPNKYTIQKLKGRKKSKSKKKSEESGQYTVQKLTGKKNIKPKKKMKNPSNLD</sequence>
<dbReference type="PANTHER" id="PTHR28366">
    <property type="entry name" value="CHROMOSOME 1 OPEN READING FRAME 131"/>
    <property type="match status" value="1"/>
</dbReference>
<organism evidence="2 3">
    <name type="scientific">Oedothorax gibbosus</name>
    <dbReference type="NCBI Taxonomy" id="931172"/>
    <lineage>
        <taxon>Eukaryota</taxon>
        <taxon>Metazoa</taxon>
        <taxon>Ecdysozoa</taxon>
        <taxon>Arthropoda</taxon>
        <taxon>Chelicerata</taxon>
        <taxon>Arachnida</taxon>
        <taxon>Araneae</taxon>
        <taxon>Araneomorphae</taxon>
        <taxon>Entelegynae</taxon>
        <taxon>Araneoidea</taxon>
        <taxon>Linyphiidae</taxon>
        <taxon>Erigoninae</taxon>
        <taxon>Oedothorax</taxon>
    </lineage>
</organism>
<dbReference type="PANTHER" id="PTHR28366:SF1">
    <property type="entry name" value="CHROMOSOME 1 OPEN READING FRAME 131"/>
    <property type="match status" value="1"/>
</dbReference>